<keyword evidence="6 12" id="KW-0732">Signal</keyword>
<keyword evidence="5" id="KW-0812">Transmembrane</keyword>
<evidence type="ECO:0000256" key="9">
    <source>
        <dbReference type="ARBA" id="ARBA00023237"/>
    </source>
</evidence>
<feature type="compositionally biased region" description="Gly residues" evidence="11">
    <location>
        <begin position="361"/>
        <end position="377"/>
    </location>
</feature>
<gene>
    <name evidence="16" type="primary">gspD</name>
    <name evidence="16" type="ORF">CUN60_08520</name>
</gene>
<dbReference type="KEGG" id="nba:CUN60_08520"/>
<evidence type="ECO:0000256" key="10">
    <source>
        <dbReference type="RuleBase" id="RU004004"/>
    </source>
</evidence>
<evidence type="ECO:0000256" key="11">
    <source>
        <dbReference type="SAM" id="MobiDB-lite"/>
    </source>
</evidence>
<keyword evidence="8" id="KW-0472">Membrane</keyword>
<dbReference type="Gene3D" id="3.30.1370.120">
    <property type="match status" value="3"/>
</dbReference>
<feature type="region of interest" description="Disordered" evidence="11">
    <location>
        <begin position="26"/>
        <end position="58"/>
    </location>
</feature>
<dbReference type="InterPro" id="IPR001775">
    <property type="entry name" value="GspD/PilQ"/>
</dbReference>
<feature type="domain" description="Type II/III secretion system secretin-like" evidence="13">
    <location>
        <begin position="546"/>
        <end position="715"/>
    </location>
</feature>
<feature type="domain" description="GspD-like N0" evidence="15">
    <location>
        <begin position="63"/>
        <end position="132"/>
    </location>
</feature>
<dbReference type="GO" id="GO:0015628">
    <property type="term" value="P:protein secretion by the type II secretion system"/>
    <property type="evidence" value="ECO:0007669"/>
    <property type="project" value="InterPro"/>
</dbReference>
<evidence type="ECO:0000256" key="5">
    <source>
        <dbReference type="ARBA" id="ARBA00022692"/>
    </source>
</evidence>
<dbReference type="EMBL" id="CP024847">
    <property type="protein sequence ID" value="AUR52337.1"/>
    <property type="molecule type" value="Genomic_DNA"/>
</dbReference>
<feature type="domain" description="NolW-like" evidence="14">
    <location>
        <begin position="227"/>
        <end position="303"/>
    </location>
</feature>
<dbReference type="InterPro" id="IPR004846">
    <property type="entry name" value="T2SS/T3SS_dom"/>
</dbReference>
<sequence>MFMNLKLKQLGVILCGVSMLGQAVAAPTSTSTPNNSASSKTNTATNSTSTNNSSGTSEDKVVLNFENADIQTVIKAISKLSGKNFVIDPRVKGTVNIVSEKPISKAESYKVLESALRMQGFATVEADGVIKVLPETDARTYGMRTETQSNKRNPGDQLVTKIFIIDNGSATQLANALRPMISPNNAISVYPNSNALVVTDYSSNMARITKIITDLNTTKAKKVAPAIVKLKYAYASDVAQTLQSYAGGGSMGSGSGGGAAGGANDGPTTTITVDPASNSVIINSNVAAKVEELRALALSLDKDTSSSNNNLHVVYLRNADAAHVAEVLKTIVSGQDNPDMTASAASRALSDTSSVFQSSGGSSGSSGGSTFGGGSSGGSKPPTSANRGSSNSTSPNNDKNAPKILVQAEPSTNSLIIQAPDAVYRNMRAIIDMLDVRRVQVMIEALIADVSTNDTGTFGIQWLGGAGNNNVGGLVLSNYAGNGNSVSSLAQTAIAAAGVANGGTSGAAAAGSGLSVPGEVYVGLVTGTTTIGGQTVPGISALADMLASNNAGNILGRPTLLTLDNEEASIFVGQNIGIPTGSFQNTGNAAGNIVSQVNRQDVGTVLRLKPLVTQSGIIQMAVYQEDSIVDTASQSQADLQANGPNINKRNLKTQILVNDGQIIALGGMTQDVISLQSAGIPLLSSIPYLGWLFSWQSRTHTKQNLVIFLRPVIIRNEEGMKALTNQRYRYIMQQQNAIKATGNALLPNVDAVNIENQVPYDNKVPPQPSSVPATPILDVTKGPNNVSVVNSSPGQTPIVVQNSTTSARNASTNNSNTSNGQTKVIQTAPNSITITNNNN</sequence>
<dbReference type="InterPro" id="IPR038591">
    <property type="entry name" value="NolW-like_sf"/>
</dbReference>
<organism evidence="16 17">
    <name type="scientific">Aquella oligotrophica</name>
    <dbReference type="NCBI Taxonomy" id="2067065"/>
    <lineage>
        <taxon>Bacteria</taxon>
        <taxon>Pseudomonadati</taxon>
        <taxon>Pseudomonadota</taxon>
        <taxon>Betaproteobacteria</taxon>
        <taxon>Neisseriales</taxon>
        <taxon>Neisseriaceae</taxon>
        <taxon>Aquella</taxon>
    </lineage>
</organism>
<dbReference type="Pfam" id="PF00263">
    <property type="entry name" value="Secretin"/>
    <property type="match status" value="1"/>
</dbReference>
<dbReference type="NCBIfam" id="TIGR02517">
    <property type="entry name" value="type_II_gspD"/>
    <property type="match status" value="1"/>
</dbReference>
<evidence type="ECO:0000256" key="1">
    <source>
        <dbReference type="ARBA" id="ARBA00004442"/>
    </source>
</evidence>
<evidence type="ECO:0000256" key="7">
    <source>
        <dbReference type="ARBA" id="ARBA00022927"/>
    </source>
</evidence>
<evidence type="ECO:0000256" key="6">
    <source>
        <dbReference type="ARBA" id="ARBA00022729"/>
    </source>
</evidence>
<keyword evidence="7" id="KW-0653">Protein transport</keyword>
<feature type="compositionally biased region" description="Polar residues" evidence="11">
    <location>
        <begin position="381"/>
        <end position="399"/>
    </location>
</feature>
<keyword evidence="3 10" id="KW-0813">Transport</keyword>
<dbReference type="InterPro" id="IPR050810">
    <property type="entry name" value="Bact_Secretion_Sys_Channel"/>
</dbReference>
<dbReference type="GO" id="GO:0015627">
    <property type="term" value="C:type II protein secretion system complex"/>
    <property type="evidence" value="ECO:0007669"/>
    <property type="project" value="InterPro"/>
</dbReference>
<keyword evidence="4" id="KW-1134">Transmembrane beta strand</keyword>
<feature type="chain" id="PRO_5014424959" evidence="12">
    <location>
        <begin position="26"/>
        <end position="839"/>
    </location>
</feature>
<dbReference type="InterPro" id="IPR049371">
    <property type="entry name" value="GspD-like_N0"/>
</dbReference>
<keyword evidence="17" id="KW-1185">Reference proteome</keyword>
<name>A0A2I7N790_9NEIS</name>
<evidence type="ECO:0000259" key="13">
    <source>
        <dbReference type="Pfam" id="PF00263"/>
    </source>
</evidence>
<feature type="domain" description="NolW-like" evidence="14">
    <location>
        <begin position="312"/>
        <end position="439"/>
    </location>
</feature>
<dbReference type="Proteomes" id="UP000236655">
    <property type="component" value="Chromosome"/>
</dbReference>
<evidence type="ECO:0000259" key="14">
    <source>
        <dbReference type="Pfam" id="PF03958"/>
    </source>
</evidence>
<protein>
    <submittedName>
        <fullName evidence="16">Type II secretion system protein GspD</fullName>
    </submittedName>
</protein>
<evidence type="ECO:0000313" key="17">
    <source>
        <dbReference type="Proteomes" id="UP000236655"/>
    </source>
</evidence>
<dbReference type="PANTHER" id="PTHR30332:SF24">
    <property type="entry name" value="SECRETIN GSPD-RELATED"/>
    <property type="match status" value="1"/>
</dbReference>
<evidence type="ECO:0000256" key="3">
    <source>
        <dbReference type="ARBA" id="ARBA00022448"/>
    </source>
</evidence>
<evidence type="ECO:0000256" key="2">
    <source>
        <dbReference type="ARBA" id="ARBA00006980"/>
    </source>
</evidence>
<dbReference type="AlphaFoldDB" id="A0A2I7N790"/>
<reference evidence="17" key="1">
    <citation type="submission" date="2017-11" db="EMBL/GenBank/DDBJ databases">
        <authorList>
            <person name="Chan K.G."/>
            <person name="Lee L.S."/>
        </authorList>
    </citation>
    <scope>NUCLEOTIDE SEQUENCE [LARGE SCALE GENOMIC DNA]</scope>
    <source>
        <strain evidence="17">DSM 100970</strain>
    </source>
</reference>
<dbReference type="InterPro" id="IPR005644">
    <property type="entry name" value="NolW-like"/>
</dbReference>
<keyword evidence="9" id="KW-0998">Cell outer membrane</keyword>
<dbReference type="InterPro" id="IPR013356">
    <property type="entry name" value="T2SS_GspD"/>
</dbReference>
<evidence type="ECO:0000256" key="4">
    <source>
        <dbReference type="ARBA" id="ARBA00022452"/>
    </source>
</evidence>
<dbReference type="GO" id="GO:0009279">
    <property type="term" value="C:cell outer membrane"/>
    <property type="evidence" value="ECO:0007669"/>
    <property type="project" value="UniProtKB-SubCell"/>
</dbReference>
<evidence type="ECO:0000256" key="8">
    <source>
        <dbReference type="ARBA" id="ARBA00023136"/>
    </source>
</evidence>
<feature type="region of interest" description="Disordered" evidence="11">
    <location>
        <begin position="353"/>
        <end position="401"/>
    </location>
</feature>
<accession>A0A2I7N790</accession>
<comment type="similarity">
    <text evidence="2">Belongs to the bacterial secretin family. GSP D subfamily.</text>
</comment>
<proteinExistence type="inferred from homology"/>
<evidence type="ECO:0000313" key="16">
    <source>
        <dbReference type="EMBL" id="AUR52337.1"/>
    </source>
</evidence>
<dbReference type="PRINTS" id="PR00811">
    <property type="entry name" value="BCTERIALGSPD"/>
</dbReference>
<evidence type="ECO:0000259" key="15">
    <source>
        <dbReference type="Pfam" id="PF21305"/>
    </source>
</evidence>
<feature type="compositionally biased region" description="Low complexity" evidence="11">
    <location>
        <begin position="26"/>
        <end position="56"/>
    </location>
</feature>
<feature type="signal peptide" evidence="12">
    <location>
        <begin position="1"/>
        <end position="25"/>
    </location>
</feature>
<dbReference type="Pfam" id="PF21305">
    <property type="entry name" value="type_II_gspD_N0"/>
    <property type="match status" value="1"/>
</dbReference>
<evidence type="ECO:0000256" key="12">
    <source>
        <dbReference type="SAM" id="SignalP"/>
    </source>
</evidence>
<dbReference type="PANTHER" id="PTHR30332">
    <property type="entry name" value="PROBABLE GENERAL SECRETION PATHWAY PROTEIN D"/>
    <property type="match status" value="1"/>
</dbReference>
<feature type="domain" description="NolW-like" evidence="14">
    <location>
        <begin position="160"/>
        <end position="215"/>
    </location>
</feature>
<comment type="subcellular location">
    <subcellularLocation>
        <location evidence="1 10">Cell outer membrane</location>
    </subcellularLocation>
</comment>
<dbReference type="Pfam" id="PF03958">
    <property type="entry name" value="Secretin_N"/>
    <property type="match status" value="3"/>
</dbReference>